<dbReference type="EMBL" id="JADIVZ010000003">
    <property type="protein sequence ID" value="MBF4161599.1"/>
    <property type="molecule type" value="Genomic_DNA"/>
</dbReference>
<evidence type="ECO:0000313" key="3">
    <source>
        <dbReference type="Proteomes" id="UP000656804"/>
    </source>
</evidence>
<proteinExistence type="predicted"/>
<organism evidence="2 3">
    <name type="scientific">Nocardioides acrostichi</name>
    <dbReference type="NCBI Taxonomy" id="2784339"/>
    <lineage>
        <taxon>Bacteria</taxon>
        <taxon>Bacillati</taxon>
        <taxon>Actinomycetota</taxon>
        <taxon>Actinomycetes</taxon>
        <taxon>Propionibacteriales</taxon>
        <taxon>Nocardioidaceae</taxon>
        <taxon>Nocardioides</taxon>
    </lineage>
</organism>
<name>A0A930V1P4_9ACTN</name>
<feature type="region of interest" description="Disordered" evidence="1">
    <location>
        <begin position="140"/>
        <end position="172"/>
    </location>
</feature>
<protein>
    <submittedName>
        <fullName evidence="2">Uncharacterized protein</fullName>
    </submittedName>
</protein>
<evidence type="ECO:0000256" key="1">
    <source>
        <dbReference type="SAM" id="MobiDB-lite"/>
    </source>
</evidence>
<keyword evidence="3" id="KW-1185">Reference proteome</keyword>
<dbReference type="AlphaFoldDB" id="A0A930V1P4"/>
<sequence>MGMSATQLGSFFGRGGAAMNVLLHEHGFIEGGPGAWRPTELGQQFAKWVDKDNGYGGYAHRAWSWLTWNDDVVDALKASIKANPDGILPAAPPEVVTSAVAGVKAAANNPGSGKGKWIVLGLLGAAAVATPVIRYVRGKDSVEPEASAHPATRDPEDPGATEPTGAPEGDLE</sequence>
<comment type="caution">
    <text evidence="2">The sequence shown here is derived from an EMBL/GenBank/DDBJ whole genome shotgun (WGS) entry which is preliminary data.</text>
</comment>
<dbReference type="Proteomes" id="UP000656804">
    <property type="component" value="Unassembled WGS sequence"/>
</dbReference>
<reference evidence="2" key="1">
    <citation type="submission" date="2020-11" db="EMBL/GenBank/DDBJ databases">
        <title>Nocardioides sp. CBS4Y-1, whole genome shotgun sequence.</title>
        <authorList>
            <person name="Tuo L."/>
        </authorList>
    </citation>
    <scope>NUCLEOTIDE SEQUENCE</scope>
    <source>
        <strain evidence="2">CBS4Y-1</strain>
    </source>
</reference>
<evidence type="ECO:0000313" key="2">
    <source>
        <dbReference type="EMBL" id="MBF4161599.1"/>
    </source>
</evidence>
<accession>A0A930V1P4</accession>
<gene>
    <name evidence="2" type="ORF">ISG29_07835</name>
</gene>